<organism evidence="1 2">
    <name type="scientific">Macrococcus carouselicus</name>
    <dbReference type="NCBI Taxonomy" id="69969"/>
    <lineage>
        <taxon>Bacteria</taxon>
        <taxon>Bacillati</taxon>
        <taxon>Bacillota</taxon>
        <taxon>Bacilli</taxon>
        <taxon>Bacillales</taxon>
        <taxon>Staphylococcaceae</taxon>
        <taxon>Macrococcus</taxon>
    </lineage>
</organism>
<keyword evidence="2" id="KW-1185">Reference proteome</keyword>
<evidence type="ECO:0008006" key="3">
    <source>
        <dbReference type="Google" id="ProtNLM"/>
    </source>
</evidence>
<dbReference type="OrthoDB" id="1100724at2"/>
<accession>A0A9Q8CJ51</accession>
<gene>
    <name evidence="1" type="ORF">ERX40_10080</name>
</gene>
<dbReference type="Proteomes" id="UP000295280">
    <property type="component" value="Unassembled WGS sequence"/>
</dbReference>
<dbReference type="EMBL" id="SCWD01000006">
    <property type="protein sequence ID" value="TDL95521.1"/>
    <property type="molecule type" value="Genomic_DNA"/>
</dbReference>
<evidence type="ECO:0000313" key="2">
    <source>
        <dbReference type="Proteomes" id="UP000295280"/>
    </source>
</evidence>
<dbReference type="RefSeq" id="WP_133418369.1">
    <property type="nucleotide sequence ID" value="NZ_SCWD01000006.1"/>
</dbReference>
<protein>
    <recommendedName>
        <fullName evidence="3">ParB/Sulfiredoxin domain-containing protein</fullName>
    </recommendedName>
</protein>
<comment type="caution">
    <text evidence="1">The sequence shown here is derived from an EMBL/GenBank/DDBJ whole genome shotgun (WGS) entry which is preliminary data.</text>
</comment>
<dbReference type="AlphaFoldDB" id="A0A9Q8CJ51"/>
<evidence type="ECO:0000313" key="1">
    <source>
        <dbReference type="EMBL" id="TDL95521.1"/>
    </source>
</evidence>
<name>A0A9Q8CJ51_9STAP</name>
<sequence>MKLHYTDRYLYKLDDSFFNLFSGLLSKSFEETNIIQTFNNEWASVVTTLSKSFHVDTSMIHEVFTIDRLDYKGDLLYDFGFNIEKAKRYISDSKKELFKFHLIQFGEINENLPFVYQHEKPIHTLRRDPIIVAADYVTGRSLQYPEDMLMDVPLVIDGNHRVSYAKEQGYDSIASYYLSLDELIQNDIMLSRLDSALLAQAADIIKVVRLSTSCNSVSTFESRVTNYYESSYLFKYFRDCISN</sequence>
<proteinExistence type="predicted"/>
<reference evidence="1 2" key="1">
    <citation type="submission" date="2019-01" db="EMBL/GenBank/DDBJ databases">
        <title>Draft genome sequences of the type strains of six Macrococcus species.</title>
        <authorList>
            <person name="Mazhar S."/>
            <person name="Altermann E."/>
            <person name="Hill C."/>
            <person name="Mcauliffe O."/>
        </authorList>
    </citation>
    <scope>NUCLEOTIDE SEQUENCE [LARGE SCALE GENOMIC DNA]</scope>
    <source>
        <strain evidence="1 2">ATCC 51828</strain>
    </source>
</reference>